<dbReference type="InParanoid" id="A0A251U192"/>
<evidence type="ECO:0000313" key="1">
    <source>
        <dbReference type="EMBL" id="OTG17117.1"/>
    </source>
</evidence>
<gene>
    <name evidence="1" type="ORF">HannXRQ_Chr08g0208531</name>
</gene>
<accession>A0A251U192</accession>
<dbReference type="EMBL" id="CM007897">
    <property type="protein sequence ID" value="OTG17117.1"/>
    <property type="molecule type" value="Genomic_DNA"/>
</dbReference>
<protein>
    <submittedName>
        <fullName evidence="1">Uncharacterized protein</fullName>
    </submittedName>
</protein>
<sequence length="103" mass="11789">MLATSYKQVPDTRHHAYNCTHTIPSHVPLAICLPYNTQSKPPHHSILPNLYVTKLPSCFINKYLGYHSLAKSVVDLFRVKFQTETDHRSLTATHHLFTTLTTM</sequence>
<proteinExistence type="predicted"/>
<keyword evidence="2" id="KW-1185">Reference proteome</keyword>
<name>A0A251U192_HELAN</name>
<evidence type="ECO:0000313" key="2">
    <source>
        <dbReference type="Proteomes" id="UP000215914"/>
    </source>
</evidence>
<dbReference type="AlphaFoldDB" id="A0A251U192"/>
<reference evidence="2" key="1">
    <citation type="journal article" date="2017" name="Nature">
        <title>The sunflower genome provides insights into oil metabolism, flowering and Asterid evolution.</title>
        <authorList>
            <person name="Badouin H."/>
            <person name="Gouzy J."/>
            <person name="Grassa C.J."/>
            <person name="Murat F."/>
            <person name="Staton S.E."/>
            <person name="Cottret L."/>
            <person name="Lelandais-Briere C."/>
            <person name="Owens G.L."/>
            <person name="Carrere S."/>
            <person name="Mayjonade B."/>
            <person name="Legrand L."/>
            <person name="Gill N."/>
            <person name="Kane N.C."/>
            <person name="Bowers J.E."/>
            <person name="Hubner S."/>
            <person name="Bellec A."/>
            <person name="Berard A."/>
            <person name="Berges H."/>
            <person name="Blanchet N."/>
            <person name="Boniface M.C."/>
            <person name="Brunel D."/>
            <person name="Catrice O."/>
            <person name="Chaidir N."/>
            <person name="Claudel C."/>
            <person name="Donnadieu C."/>
            <person name="Faraut T."/>
            <person name="Fievet G."/>
            <person name="Helmstetter N."/>
            <person name="King M."/>
            <person name="Knapp S.J."/>
            <person name="Lai Z."/>
            <person name="Le Paslier M.C."/>
            <person name="Lippi Y."/>
            <person name="Lorenzon L."/>
            <person name="Mandel J.R."/>
            <person name="Marage G."/>
            <person name="Marchand G."/>
            <person name="Marquand E."/>
            <person name="Bret-Mestries E."/>
            <person name="Morien E."/>
            <person name="Nambeesan S."/>
            <person name="Nguyen T."/>
            <person name="Pegot-Espagnet P."/>
            <person name="Pouilly N."/>
            <person name="Raftis F."/>
            <person name="Sallet E."/>
            <person name="Schiex T."/>
            <person name="Thomas J."/>
            <person name="Vandecasteele C."/>
            <person name="Vares D."/>
            <person name="Vear F."/>
            <person name="Vautrin S."/>
            <person name="Crespi M."/>
            <person name="Mangin B."/>
            <person name="Burke J.M."/>
            <person name="Salse J."/>
            <person name="Munos S."/>
            <person name="Vincourt P."/>
            <person name="Rieseberg L.H."/>
            <person name="Langlade N.B."/>
        </authorList>
    </citation>
    <scope>NUCLEOTIDE SEQUENCE [LARGE SCALE GENOMIC DNA]</scope>
    <source>
        <strain evidence="2">cv. SF193</strain>
    </source>
</reference>
<dbReference type="Proteomes" id="UP000215914">
    <property type="component" value="Chromosome 8"/>
</dbReference>
<organism evidence="1 2">
    <name type="scientific">Helianthus annuus</name>
    <name type="common">Common sunflower</name>
    <dbReference type="NCBI Taxonomy" id="4232"/>
    <lineage>
        <taxon>Eukaryota</taxon>
        <taxon>Viridiplantae</taxon>
        <taxon>Streptophyta</taxon>
        <taxon>Embryophyta</taxon>
        <taxon>Tracheophyta</taxon>
        <taxon>Spermatophyta</taxon>
        <taxon>Magnoliopsida</taxon>
        <taxon>eudicotyledons</taxon>
        <taxon>Gunneridae</taxon>
        <taxon>Pentapetalae</taxon>
        <taxon>asterids</taxon>
        <taxon>campanulids</taxon>
        <taxon>Asterales</taxon>
        <taxon>Asteraceae</taxon>
        <taxon>Asteroideae</taxon>
        <taxon>Heliantheae alliance</taxon>
        <taxon>Heliantheae</taxon>
        <taxon>Helianthus</taxon>
    </lineage>
</organism>